<evidence type="ECO:0000256" key="2">
    <source>
        <dbReference type="ARBA" id="ARBA00022527"/>
    </source>
</evidence>
<dbReference type="Pfam" id="PF03924">
    <property type="entry name" value="CHASE"/>
    <property type="match status" value="1"/>
</dbReference>
<feature type="compositionally biased region" description="Basic and acidic residues" evidence="12">
    <location>
        <begin position="853"/>
        <end position="865"/>
    </location>
</feature>
<proteinExistence type="predicted"/>
<evidence type="ECO:0000313" key="16">
    <source>
        <dbReference type="EMBL" id="KAG2450347.1"/>
    </source>
</evidence>
<dbReference type="InterPro" id="IPR051681">
    <property type="entry name" value="Ser/Thr_Kinases-Pseudokinases"/>
</dbReference>
<comment type="subcellular location">
    <subcellularLocation>
        <location evidence="1">Membrane</location>
    </subcellularLocation>
</comment>
<dbReference type="InterPro" id="IPR011009">
    <property type="entry name" value="Kinase-like_dom_sf"/>
</dbReference>
<sequence>MSGKPGGSNTSDVPEARRVKRAAFLLAVRNDRKVVLVPLLLLVLCTGLALWGVFASANAERRARIENAQNRADDKAQSIESELRACYLPVKVMQSFVTRYPDFPTLNATFASLTEELLSLTAAGSIANMQLAPLGVVSAVQPLKGNEKAIGHDLLSDPKNRDVALLTIASRNLTLAGPYMLVQGYMGAPARYPIYVHDVDANETFGMPDDATNCSVCYDPTTRTKFWGFATVMIDWDKFVYGIVRIDELRGQGLRYQLWRRDDTLPEHKYLLAGQQADLANPVTAHIQVPNNVWVLEVEDDRGWMPTYLWPIVAMVIVMSLVLAVLVGMALVQRAQQKLLLREVLSANEKLEEAAKALLCEKERMEALLGRQYDLIECLGGDPRSAAEAAPGQQLDKLAANNPADKIERMRAKLLNGLRPSAAGHSGALSSRRSLHLAPGGGGGGGAGGGPGGGASDARISAELELKEMIGEGTFGKVFRGLWRGTEVAIKTIILPTNMSGKEKRERMAVMEAAISSSLAHPNVVATYTYQIKPLKDSSEGPGRPSEDITASAIIVGGANVTTAVLTGSQYQHLVSSSSTSRGSGGGAGGGAGGGGGGGGFGGSPAHGGGRAKPPGDPLAPFKEDADEAAAKGVYSYEVQLVIEYCDKGCLREALDMGVFFGSAGLNYPAILDTAADVAKAMLHLHLNDVLHGDLKADNVMLKSCGGVGRGVLAKVADFGLAVKMDNRDKTHMSGLFQGTPTHMAPEVMLHGQVSKAADVYAFGVTLWEMFTGGHPYKGVPGALLGHSISREGKRPVFPLGTPGAFKELAERCWAPDPGARPAFDEILSILTDLRTQQPDPTPPLTYTPLTAEQRREQRRREREGPAASLRAKLSEAARASVSAPLPRLHHHYRRNSDTSGGRAGEGGSSVDGSAARDAHAGQAAFNGLRQASNSSDGAKPRSTSRSGSGSGSSSSHHHHHHHHHRRSRSRSRKGDDPIIMVGNRNVSLSNAITSKSVVLEPICEARNEGDYGNDG</sequence>
<keyword evidence="17" id="KW-1185">Reference proteome</keyword>
<dbReference type="InterPro" id="IPR000719">
    <property type="entry name" value="Prot_kinase_dom"/>
</dbReference>
<accession>A0A835WMZ6</accession>
<evidence type="ECO:0000259" key="14">
    <source>
        <dbReference type="PROSITE" id="PS50011"/>
    </source>
</evidence>
<feature type="coiled-coil region" evidence="11">
    <location>
        <begin position="341"/>
        <end position="368"/>
    </location>
</feature>
<evidence type="ECO:0000256" key="1">
    <source>
        <dbReference type="ARBA" id="ARBA00004370"/>
    </source>
</evidence>
<feature type="compositionally biased region" description="Basic residues" evidence="12">
    <location>
        <begin position="956"/>
        <end position="972"/>
    </location>
</feature>
<dbReference type="InterPro" id="IPR017441">
    <property type="entry name" value="Protein_kinase_ATP_BS"/>
</dbReference>
<dbReference type="PROSITE" id="PS50011">
    <property type="entry name" value="PROTEIN_KINASE_DOM"/>
    <property type="match status" value="1"/>
</dbReference>
<evidence type="ECO:0000256" key="3">
    <source>
        <dbReference type="ARBA" id="ARBA00022679"/>
    </source>
</evidence>
<feature type="compositionally biased region" description="Gly residues" evidence="12">
    <location>
        <begin position="439"/>
        <end position="455"/>
    </location>
</feature>
<dbReference type="PROSITE" id="PS00108">
    <property type="entry name" value="PROTEIN_KINASE_ST"/>
    <property type="match status" value="1"/>
</dbReference>
<keyword evidence="9 13" id="KW-0472">Membrane</keyword>
<evidence type="ECO:0000256" key="11">
    <source>
        <dbReference type="SAM" id="Coils"/>
    </source>
</evidence>
<feature type="binding site" evidence="10">
    <location>
        <position position="491"/>
    </location>
    <ligand>
        <name>ATP</name>
        <dbReference type="ChEBI" id="CHEBI:30616"/>
    </ligand>
</feature>
<feature type="compositionally biased region" description="Gly residues" evidence="12">
    <location>
        <begin position="583"/>
        <end position="611"/>
    </location>
</feature>
<dbReference type="OrthoDB" id="540454at2759"/>
<dbReference type="Proteomes" id="UP000613740">
    <property type="component" value="Unassembled WGS sequence"/>
</dbReference>
<dbReference type="SMART" id="SM00220">
    <property type="entry name" value="S_TKc"/>
    <property type="match status" value="1"/>
</dbReference>
<reference evidence="16" key="1">
    <citation type="journal article" date="2020" name="bioRxiv">
        <title>Comparative genomics of Chlamydomonas.</title>
        <authorList>
            <person name="Craig R.J."/>
            <person name="Hasan A.R."/>
            <person name="Ness R.W."/>
            <person name="Keightley P.D."/>
        </authorList>
    </citation>
    <scope>NUCLEOTIDE SEQUENCE</scope>
    <source>
        <strain evidence="16">CCAP 11/173</strain>
    </source>
</reference>
<name>A0A835WMZ6_9CHLO</name>
<keyword evidence="7 10" id="KW-0067">ATP-binding</keyword>
<keyword evidence="5 10" id="KW-0547">Nucleotide-binding</keyword>
<dbReference type="InterPro" id="IPR042240">
    <property type="entry name" value="CHASE_sf"/>
</dbReference>
<dbReference type="GO" id="GO:0007165">
    <property type="term" value="P:signal transduction"/>
    <property type="evidence" value="ECO:0007669"/>
    <property type="project" value="UniProtKB-ARBA"/>
</dbReference>
<keyword evidence="3" id="KW-0808">Transferase</keyword>
<feature type="domain" description="CHASE" evidence="15">
    <location>
        <begin position="136"/>
        <end position="297"/>
    </location>
</feature>
<gene>
    <name evidence="16" type="ORF">HYH02_004852</name>
</gene>
<feature type="region of interest" description="Disordered" evidence="12">
    <location>
        <begin position="423"/>
        <end position="456"/>
    </location>
</feature>
<evidence type="ECO:0000256" key="8">
    <source>
        <dbReference type="ARBA" id="ARBA00022989"/>
    </source>
</evidence>
<dbReference type="GO" id="GO:0004674">
    <property type="term" value="F:protein serine/threonine kinase activity"/>
    <property type="evidence" value="ECO:0007669"/>
    <property type="project" value="UniProtKB-KW"/>
</dbReference>
<keyword evidence="2" id="KW-0723">Serine/threonine-protein kinase</keyword>
<dbReference type="PANTHER" id="PTHR44329:SF214">
    <property type="entry name" value="PROTEIN KINASE DOMAIN-CONTAINING PROTEIN"/>
    <property type="match status" value="1"/>
</dbReference>
<evidence type="ECO:0008006" key="18">
    <source>
        <dbReference type="Google" id="ProtNLM"/>
    </source>
</evidence>
<evidence type="ECO:0000256" key="12">
    <source>
        <dbReference type="SAM" id="MobiDB-lite"/>
    </source>
</evidence>
<dbReference type="AlphaFoldDB" id="A0A835WMZ6"/>
<dbReference type="Gene3D" id="1.10.510.10">
    <property type="entry name" value="Transferase(Phosphotransferase) domain 1"/>
    <property type="match status" value="1"/>
</dbReference>
<feature type="transmembrane region" description="Helical" evidence="13">
    <location>
        <begin position="308"/>
        <end position="332"/>
    </location>
</feature>
<dbReference type="Gene3D" id="3.30.450.350">
    <property type="entry name" value="CHASE domain"/>
    <property type="match status" value="1"/>
</dbReference>
<feature type="region of interest" description="Disordered" evidence="12">
    <location>
        <begin position="576"/>
        <end position="623"/>
    </location>
</feature>
<evidence type="ECO:0000256" key="6">
    <source>
        <dbReference type="ARBA" id="ARBA00022777"/>
    </source>
</evidence>
<evidence type="ECO:0000259" key="15">
    <source>
        <dbReference type="PROSITE" id="PS50839"/>
    </source>
</evidence>
<evidence type="ECO:0000256" key="5">
    <source>
        <dbReference type="ARBA" id="ARBA00022741"/>
    </source>
</evidence>
<comment type="caution">
    <text evidence="16">The sequence shown here is derived from an EMBL/GenBank/DDBJ whole genome shotgun (WGS) entry which is preliminary data.</text>
</comment>
<keyword evidence="4 13" id="KW-0812">Transmembrane</keyword>
<dbReference type="InterPro" id="IPR006189">
    <property type="entry name" value="CHASE_dom"/>
</dbReference>
<dbReference type="Pfam" id="PF07714">
    <property type="entry name" value="PK_Tyr_Ser-Thr"/>
    <property type="match status" value="2"/>
</dbReference>
<dbReference type="InterPro" id="IPR001245">
    <property type="entry name" value="Ser-Thr/Tyr_kinase_cat_dom"/>
</dbReference>
<evidence type="ECO:0000256" key="7">
    <source>
        <dbReference type="ARBA" id="ARBA00022840"/>
    </source>
</evidence>
<evidence type="ECO:0000313" key="17">
    <source>
        <dbReference type="Proteomes" id="UP000613740"/>
    </source>
</evidence>
<keyword evidence="6" id="KW-0418">Kinase</keyword>
<keyword evidence="11" id="KW-0175">Coiled coil</keyword>
<protein>
    <recommendedName>
        <fullName evidence="18">Protein kinase domain-containing protein</fullName>
    </recommendedName>
</protein>
<evidence type="ECO:0000256" key="9">
    <source>
        <dbReference type="ARBA" id="ARBA00023136"/>
    </source>
</evidence>
<dbReference type="Gene3D" id="3.30.200.20">
    <property type="entry name" value="Phosphorylase Kinase, domain 1"/>
    <property type="match status" value="1"/>
</dbReference>
<dbReference type="InterPro" id="IPR008271">
    <property type="entry name" value="Ser/Thr_kinase_AS"/>
</dbReference>
<dbReference type="SUPFAM" id="SSF56112">
    <property type="entry name" value="Protein kinase-like (PK-like)"/>
    <property type="match status" value="1"/>
</dbReference>
<dbReference type="EMBL" id="JAEHOD010000011">
    <property type="protein sequence ID" value="KAG2450347.1"/>
    <property type="molecule type" value="Genomic_DNA"/>
</dbReference>
<dbReference type="SMART" id="SM01079">
    <property type="entry name" value="CHASE"/>
    <property type="match status" value="1"/>
</dbReference>
<dbReference type="GO" id="GO:0016020">
    <property type="term" value="C:membrane"/>
    <property type="evidence" value="ECO:0007669"/>
    <property type="project" value="UniProtKB-SubCell"/>
</dbReference>
<evidence type="ECO:0000256" key="13">
    <source>
        <dbReference type="SAM" id="Phobius"/>
    </source>
</evidence>
<feature type="region of interest" description="Disordered" evidence="12">
    <location>
        <begin position="834"/>
        <end position="981"/>
    </location>
</feature>
<dbReference type="PROSITE" id="PS00107">
    <property type="entry name" value="PROTEIN_KINASE_ATP"/>
    <property type="match status" value="1"/>
</dbReference>
<organism evidence="16 17">
    <name type="scientific">Chlamydomonas schloesseri</name>
    <dbReference type="NCBI Taxonomy" id="2026947"/>
    <lineage>
        <taxon>Eukaryota</taxon>
        <taxon>Viridiplantae</taxon>
        <taxon>Chlorophyta</taxon>
        <taxon>core chlorophytes</taxon>
        <taxon>Chlorophyceae</taxon>
        <taxon>CS clade</taxon>
        <taxon>Chlamydomonadales</taxon>
        <taxon>Chlamydomonadaceae</taxon>
        <taxon>Chlamydomonas</taxon>
    </lineage>
</organism>
<keyword evidence="8 13" id="KW-1133">Transmembrane helix</keyword>
<dbReference type="GO" id="GO:0005524">
    <property type="term" value="F:ATP binding"/>
    <property type="evidence" value="ECO:0007669"/>
    <property type="project" value="UniProtKB-UniRule"/>
</dbReference>
<evidence type="ECO:0000256" key="4">
    <source>
        <dbReference type="ARBA" id="ARBA00022692"/>
    </source>
</evidence>
<feature type="domain" description="Protein kinase" evidence="14">
    <location>
        <begin position="464"/>
        <end position="834"/>
    </location>
</feature>
<feature type="compositionally biased region" description="Low complexity" evidence="12">
    <location>
        <begin position="942"/>
        <end position="955"/>
    </location>
</feature>
<evidence type="ECO:0000256" key="10">
    <source>
        <dbReference type="PROSITE-ProRule" id="PRU10141"/>
    </source>
</evidence>
<dbReference type="PRINTS" id="PR00109">
    <property type="entry name" value="TYRKINASE"/>
</dbReference>
<dbReference type="PANTHER" id="PTHR44329">
    <property type="entry name" value="SERINE/THREONINE-PROTEIN KINASE TNNI3K-RELATED"/>
    <property type="match status" value="1"/>
</dbReference>
<dbReference type="PROSITE" id="PS50839">
    <property type="entry name" value="CHASE"/>
    <property type="match status" value="1"/>
</dbReference>
<feature type="transmembrane region" description="Helical" evidence="13">
    <location>
        <begin position="34"/>
        <end position="54"/>
    </location>
</feature>